<evidence type="ECO:0000313" key="2">
    <source>
        <dbReference type="Proteomes" id="UP000019335"/>
    </source>
</evidence>
<comment type="caution">
    <text evidence="1">The sequence shown here is derived from an EMBL/GenBank/DDBJ whole genome shotgun (WGS) entry which is preliminary data.</text>
</comment>
<protein>
    <submittedName>
        <fullName evidence="1">Uncharacterized protein</fullName>
    </submittedName>
</protein>
<dbReference type="AlphaFoldDB" id="W7TV60"/>
<evidence type="ECO:0000313" key="1">
    <source>
        <dbReference type="EMBL" id="EWM24486.1"/>
    </source>
</evidence>
<dbReference type="EMBL" id="AZIL01001220">
    <property type="protein sequence ID" value="EWM24486.1"/>
    <property type="molecule type" value="Genomic_DNA"/>
</dbReference>
<dbReference type="OrthoDB" id="427480at2759"/>
<gene>
    <name evidence="1" type="ORF">Naga_101272g2</name>
</gene>
<dbReference type="PANTHER" id="PTHR43173">
    <property type="entry name" value="ABC1 FAMILY PROTEIN"/>
    <property type="match status" value="1"/>
</dbReference>
<dbReference type="PANTHER" id="PTHR43173:SF34">
    <property type="entry name" value="ABC1 ATYPICAL KINASE-LIKE DOMAIN-CONTAINING PROTEIN"/>
    <property type="match status" value="1"/>
</dbReference>
<sequence length="162" mass="18165">MASSIRLLPSALKARHAALFALGIGGAAGAIRYQTDEGTRRSVYFWSRAFPIYLHYRYVKSQVQHLPEAEQEEAYAPLHQKYAPEAVDIILHLKGFYIKIAQVGSTRSDFLPQEYLSRLEIFQGDIPCTEPFTAIQDTVERSLGKPLPEVFAEFDHIPVGAA</sequence>
<dbReference type="Proteomes" id="UP000019335">
    <property type="component" value="Chromosome 13"/>
</dbReference>
<accession>W7TV60</accession>
<organism evidence="1 2">
    <name type="scientific">Nannochloropsis gaditana</name>
    <dbReference type="NCBI Taxonomy" id="72520"/>
    <lineage>
        <taxon>Eukaryota</taxon>
        <taxon>Sar</taxon>
        <taxon>Stramenopiles</taxon>
        <taxon>Ochrophyta</taxon>
        <taxon>Eustigmatophyceae</taxon>
        <taxon>Eustigmatales</taxon>
        <taxon>Monodopsidaceae</taxon>
        <taxon>Nannochloropsis</taxon>
    </lineage>
</organism>
<reference evidence="1 2" key="1">
    <citation type="journal article" date="2014" name="Mol. Plant">
        <title>Chromosome Scale Genome Assembly and Transcriptome Profiling of Nannochloropsis gaditana in Nitrogen Depletion.</title>
        <authorList>
            <person name="Corteggiani Carpinelli E."/>
            <person name="Telatin A."/>
            <person name="Vitulo N."/>
            <person name="Forcato C."/>
            <person name="D'Angelo M."/>
            <person name="Schiavon R."/>
            <person name="Vezzi A."/>
            <person name="Giacometti G.M."/>
            <person name="Morosinotto T."/>
            <person name="Valle G."/>
        </authorList>
    </citation>
    <scope>NUCLEOTIDE SEQUENCE [LARGE SCALE GENOMIC DNA]</scope>
    <source>
        <strain evidence="1 2">B-31</strain>
    </source>
</reference>
<feature type="non-terminal residue" evidence="1">
    <location>
        <position position="162"/>
    </location>
</feature>
<name>W7TV60_9STRA</name>
<keyword evidence="2" id="KW-1185">Reference proteome</keyword>
<dbReference type="InterPro" id="IPR051130">
    <property type="entry name" value="Mito_struct-func_regulator"/>
</dbReference>
<proteinExistence type="predicted"/>